<dbReference type="InterPro" id="IPR011250">
    <property type="entry name" value="OMP/PagP_B-barrel"/>
</dbReference>
<evidence type="ECO:0000256" key="1">
    <source>
        <dbReference type="ARBA" id="ARBA00004571"/>
    </source>
</evidence>
<evidence type="ECO:0000256" key="10">
    <source>
        <dbReference type="PROSITE-ProRule" id="PRU00473"/>
    </source>
</evidence>
<evidence type="ECO:0000313" key="15">
    <source>
        <dbReference type="Proteomes" id="UP001499951"/>
    </source>
</evidence>
<dbReference type="SUPFAM" id="SSF56925">
    <property type="entry name" value="OMPA-like"/>
    <property type="match status" value="1"/>
</dbReference>
<evidence type="ECO:0000256" key="3">
    <source>
        <dbReference type="ARBA" id="ARBA00022452"/>
    </source>
</evidence>
<keyword evidence="8 10" id="KW-0472">Membrane</keyword>
<keyword evidence="2" id="KW-0813">Transport</keyword>
<name>A0ABN1F4L1_9PROT</name>
<evidence type="ECO:0000256" key="7">
    <source>
        <dbReference type="ARBA" id="ARBA00023114"/>
    </source>
</evidence>
<feature type="signal peptide" evidence="12">
    <location>
        <begin position="1"/>
        <end position="23"/>
    </location>
</feature>
<dbReference type="InterPro" id="IPR006690">
    <property type="entry name" value="OMPA-like_CS"/>
</dbReference>
<feature type="region of interest" description="Disordered" evidence="11">
    <location>
        <begin position="214"/>
        <end position="236"/>
    </location>
</feature>
<dbReference type="InterPro" id="IPR006665">
    <property type="entry name" value="OmpA-like"/>
</dbReference>
<keyword evidence="9" id="KW-0998">Cell outer membrane</keyword>
<evidence type="ECO:0000256" key="11">
    <source>
        <dbReference type="SAM" id="MobiDB-lite"/>
    </source>
</evidence>
<proteinExistence type="predicted"/>
<sequence>MKRTIITLLATTALAAVCLPAAAANDGWYVGLGAGWTKFARINVAATSPLGSAVYPLESDDSALVVGTIGYRWNHFRLENEFGWSHHDLHVGGLADSGGHSEPKTYFMNATYDYPLAPKWSLTFGGGIGVGIVSVAADYAGARYLANNEAHFGAQGIVGLTYAVSDNIDIGVDWRYRQFFGKDQFTCSPGCLASYEDTHDQAVMFNLRFFMSPPPPPPPPPAPPPPPPPPPPAPPPPPPVKTFIVFFDFNKSNLTEAAQSVVSEAVKTAKSNGFVRVKVTGHTDTVGSDQYNQKLSEQRAQSVKDEMVREGLDGSAIGVEGRGFHDPLVPTGPGVREPQNRRAVIDLGQ</sequence>
<evidence type="ECO:0000256" key="2">
    <source>
        <dbReference type="ARBA" id="ARBA00022448"/>
    </source>
</evidence>
<dbReference type="PROSITE" id="PS51123">
    <property type="entry name" value="OMPA_2"/>
    <property type="match status" value="1"/>
</dbReference>
<dbReference type="Pfam" id="PF13505">
    <property type="entry name" value="OMP_b-brl"/>
    <property type="match status" value="1"/>
</dbReference>
<keyword evidence="7" id="KW-0626">Porin</keyword>
<dbReference type="RefSeq" id="WP_166935279.1">
    <property type="nucleotide sequence ID" value="NZ_BAAADD010000009.1"/>
</dbReference>
<dbReference type="PROSITE" id="PS01068">
    <property type="entry name" value="OMPA_1"/>
    <property type="match status" value="1"/>
</dbReference>
<dbReference type="Pfam" id="PF00691">
    <property type="entry name" value="OmpA"/>
    <property type="match status" value="1"/>
</dbReference>
<keyword evidence="5 12" id="KW-0732">Signal</keyword>
<feature type="region of interest" description="Disordered" evidence="11">
    <location>
        <begin position="316"/>
        <end position="349"/>
    </location>
</feature>
<dbReference type="SUPFAM" id="SSF103088">
    <property type="entry name" value="OmpA-like"/>
    <property type="match status" value="1"/>
</dbReference>
<gene>
    <name evidence="14" type="ORF">GCM10008942_34000</name>
</gene>
<dbReference type="PRINTS" id="PR01021">
    <property type="entry name" value="OMPADOMAIN"/>
</dbReference>
<dbReference type="PANTHER" id="PTHR30329:SF21">
    <property type="entry name" value="LIPOPROTEIN YIAD-RELATED"/>
    <property type="match status" value="1"/>
</dbReference>
<dbReference type="Gene3D" id="3.30.1330.60">
    <property type="entry name" value="OmpA-like domain"/>
    <property type="match status" value="1"/>
</dbReference>
<dbReference type="Gene3D" id="2.40.160.20">
    <property type="match status" value="1"/>
</dbReference>
<evidence type="ECO:0000313" key="14">
    <source>
        <dbReference type="EMBL" id="GAA0582289.1"/>
    </source>
</evidence>
<keyword evidence="4" id="KW-0812">Transmembrane</keyword>
<comment type="caution">
    <text evidence="14">The sequence shown here is derived from an EMBL/GenBank/DDBJ whole genome shotgun (WGS) entry which is preliminary data.</text>
</comment>
<evidence type="ECO:0000256" key="6">
    <source>
        <dbReference type="ARBA" id="ARBA00023065"/>
    </source>
</evidence>
<evidence type="ECO:0000256" key="9">
    <source>
        <dbReference type="ARBA" id="ARBA00023237"/>
    </source>
</evidence>
<keyword evidence="6" id="KW-0406">Ion transport</keyword>
<dbReference type="InterPro" id="IPR050330">
    <property type="entry name" value="Bact_OuterMem_StrucFunc"/>
</dbReference>
<evidence type="ECO:0000256" key="5">
    <source>
        <dbReference type="ARBA" id="ARBA00022729"/>
    </source>
</evidence>
<dbReference type="InterPro" id="IPR036737">
    <property type="entry name" value="OmpA-like_sf"/>
</dbReference>
<feature type="domain" description="OmpA-like" evidence="13">
    <location>
        <begin position="240"/>
        <end position="349"/>
    </location>
</feature>
<feature type="chain" id="PRO_5046496990" description="OmpA-like domain-containing protein" evidence="12">
    <location>
        <begin position="24"/>
        <end position="349"/>
    </location>
</feature>
<accession>A0ABN1F4L1</accession>
<keyword evidence="3" id="KW-1134">Transmembrane beta strand</keyword>
<dbReference type="Proteomes" id="UP001499951">
    <property type="component" value="Unassembled WGS sequence"/>
</dbReference>
<reference evidence="14 15" key="1">
    <citation type="journal article" date="2019" name="Int. J. Syst. Evol. Microbiol.">
        <title>The Global Catalogue of Microorganisms (GCM) 10K type strain sequencing project: providing services to taxonomists for standard genome sequencing and annotation.</title>
        <authorList>
            <consortium name="The Broad Institute Genomics Platform"/>
            <consortium name="The Broad Institute Genome Sequencing Center for Infectious Disease"/>
            <person name="Wu L."/>
            <person name="Ma J."/>
        </authorList>
    </citation>
    <scope>NUCLEOTIDE SEQUENCE [LARGE SCALE GENOMIC DNA]</scope>
    <source>
        <strain evidence="14 15">JCM 15089</strain>
    </source>
</reference>
<evidence type="ECO:0000256" key="4">
    <source>
        <dbReference type="ARBA" id="ARBA00022692"/>
    </source>
</evidence>
<protein>
    <recommendedName>
        <fullName evidence="13">OmpA-like domain-containing protein</fullName>
    </recommendedName>
</protein>
<keyword evidence="15" id="KW-1185">Reference proteome</keyword>
<dbReference type="EMBL" id="BAAADD010000009">
    <property type="protein sequence ID" value="GAA0582289.1"/>
    <property type="molecule type" value="Genomic_DNA"/>
</dbReference>
<feature type="compositionally biased region" description="Basic and acidic residues" evidence="11">
    <location>
        <begin position="338"/>
        <end position="349"/>
    </location>
</feature>
<evidence type="ECO:0000259" key="13">
    <source>
        <dbReference type="PROSITE" id="PS51123"/>
    </source>
</evidence>
<evidence type="ECO:0000256" key="8">
    <source>
        <dbReference type="ARBA" id="ARBA00023136"/>
    </source>
</evidence>
<dbReference type="PANTHER" id="PTHR30329">
    <property type="entry name" value="STATOR ELEMENT OF FLAGELLAR MOTOR COMPLEX"/>
    <property type="match status" value="1"/>
</dbReference>
<dbReference type="InterPro" id="IPR027385">
    <property type="entry name" value="Beta-barrel_OMP"/>
</dbReference>
<evidence type="ECO:0000256" key="12">
    <source>
        <dbReference type="SAM" id="SignalP"/>
    </source>
</evidence>
<dbReference type="InterPro" id="IPR006664">
    <property type="entry name" value="OMP_bac"/>
</dbReference>
<comment type="subcellular location">
    <subcellularLocation>
        <location evidence="1">Cell outer membrane</location>
        <topology evidence="1">Multi-pass membrane protein</topology>
    </subcellularLocation>
</comment>
<dbReference type="CDD" id="cd07185">
    <property type="entry name" value="OmpA_C-like"/>
    <property type="match status" value="1"/>
</dbReference>
<organism evidence="14 15">
    <name type="scientific">Rhizomicrobium electricum</name>
    <dbReference type="NCBI Taxonomy" id="480070"/>
    <lineage>
        <taxon>Bacteria</taxon>
        <taxon>Pseudomonadati</taxon>
        <taxon>Pseudomonadota</taxon>
        <taxon>Alphaproteobacteria</taxon>
        <taxon>Micropepsales</taxon>
        <taxon>Micropepsaceae</taxon>
        <taxon>Rhizomicrobium</taxon>
    </lineage>
</organism>